<dbReference type="RefSeq" id="WP_190235191.1">
    <property type="nucleotide sequence ID" value="NZ_SSOA01000002.1"/>
</dbReference>
<dbReference type="InterPro" id="IPR036237">
    <property type="entry name" value="Xyl_isomerase-like_sf"/>
</dbReference>
<dbReference type="SUPFAM" id="SSF51658">
    <property type="entry name" value="Xylose isomerase-like"/>
    <property type="match status" value="1"/>
</dbReference>
<dbReference type="Proteomes" id="UP000310754">
    <property type="component" value="Unassembled WGS sequence"/>
</dbReference>
<dbReference type="InterPro" id="IPR013022">
    <property type="entry name" value="Xyl_isomerase-like_TIM-brl"/>
</dbReference>
<organism evidence="2 3">
    <name type="scientific">Allorhizobium terrae</name>
    <dbReference type="NCBI Taxonomy" id="1848972"/>
    <lineage>
        <taxon>Bacteria</taxon>
        <taxon>Pseudomonadati</taxon>
        <taxon>Pseudomonadota</taxon>
        <taxon>Alphaproteobacteria</taxon>
        <taxon>Hyphomicrobiales</taxon>
        <taxon>Rhizobiaceae</taxon>
        <taxon>Rhizobium/Agrobacterium group</taxon>
        <taxon>Allorhizobium</taxon>
    </lineage>
</organism>
<protein>
    <submittedName>
        <fullName evidence="2">Sugar phosphate isomerase/epimerase</fullName>
    </submittedName>
</protein>
<keyword evidence="3" id="KW-1185">Reference proteome</keyword>
<evidence type="ECO:0000313" key="2">
    <source>
        <dbReference type="EMBL" id="THF52097.1"/>
    </source>
</evidence>
<keyword evidence="2" id="KW-0413">Isomerase</keyword>
<sequence length="253" mass="27656">MTKLGFQMYSARNFQPYSGVMKKLGAAGYSHVEGFGGMYGDMDAAGLKALRAELDGNGLTMPTGHFGIDMLENDTGRVFEITETLGIKAIYCPYLMPDQRPGDAAGWFAFGQRLEAASKPFVEAGLTFGWHNHDFEFATLSDGSTPQEQIFAGGPSLKWEADLAWVVRGGADPFAWIESYGKRITAVHVKDIAPAGENTNEDGWADVGHGTVDWKGLVDALSKFNVDHYVVEHDNPSDIDRLITRSIASFNSY</sequence>
<evidence type="ECO:0000313" key="3">
    <source>
        <dbReference type="Proteomes" id="UP000310754"/>
    </source>
</evidence>
<feature type="domain" description="Xylose isomerase-like TIM barrel" evidence="1">
    <location>
        <begin position="26"/>
        <end position="241"/>
    </location>
</feature>
<evidence type="ECO:0000259" key="1">
    <source>
        <dbReference type="Pfam" id="PF01261"/>
    </source>
</evidence>
<comment type="caution">
    <text evidence="2">The sequence shown here is derived from an EMBL/GenBank/DDBJ whole genome shotgun (WGS) entry which is preliminary data.</text>
</comment>
<dbReference type="AlphaFoldDB" id="A0A4S4A187"/>
<proteinExistence type="predicted"/>
<dbReference type="Pfam" id="PF01261">
    <property type="entry name" value="AP_endonuc_2"/>
    <property type="match status" value="1"/>
</dbReference>
<dbReference type="Gene3D" id="3.20.20.150">
    <property type="entry name" value="Divalent-metal-dependent TIM barrel enzymes"/>
    <property type="match status" value="1"/>
</dbReference>
<gene>
    <name evidence="2" type="ORF">E6C51_04565</name>
</gene>
<dbReference type="EMBL" id="SSOA01000002">
    <property type="protein sequence ID" value="THF52097.1"/>
    <property type="molecule type" value="Genomic_DNA"/>
</dbReference>
<reference evidence="2 3" key="1">
    <citation type="submission" date="2019-04" db="EMBL/GenBank/DDBJ databases">
        <title>Rhizobium terrae sp. nov., isolated from a paddy soil.</title>
        <authorList>
            <person name="Lin S.-Y."/>
            <person name="Hameed A."/>
            <person name="Huang H.-I."/>
            <person name="Young C.-C."/>
        </authorList>
    </citation>
    <scope>NUCLEOTIDE SEQUENCE [LARGE SCALE GENOMIC DNA]</scope>
    <source>
        <strain evidence="2 3">CC-HIH110</strain>
    </source>
</reference>
<dbReference type="PANTHER" id="PTHR12110:SF41">
    <property type="entry name" value="INOSOSE DEHYDRATASE"/>
    <property type="match status" value="1"/>
</dbReference>
<accession>A0A4S4A187</accession>
<dbReference type="InterPro" id="IPR050312">
    <property type="entry name" value="IolE/XylAMocC-like"/>
</dbReference>
<dbReference type="GO" id="GO:0016853">
    <property type="term" value="F:isomerase activity"/>
    <property type="evidence" value="ECO:0007669"/>
    <property type="project" value="UniProtKB-KW"/>
</dbReference>
<name>A0A4S4A187_9HYPH</name>
<dbReference type="PANTHER" id="PTHR12110">
    <property type="entry name" value="HYDROXYPYRUVATE ISOMERASE"/>
    <property type="match status" value="1"/>
</dbReference>